<keyword evidence="1" id="KW-0472">Membrane</keyword>
<evidence type="ECO:0000313" key="3">
    <source>
        <dbReference type="Proteomes" id="UP000027665"/>
    </source>
</evidence>
<feature type="transmembrane region" description="Helical" evidence="1">
    <location>
        <begin position="273"/>
        <end position="297"/>
    </location>
</feature>
<dbReference type="GeneID" id="90984896"/>
<evidence type="ECO:0000313" key="2">
    <source>
        <dbReference type="EMBL" id="KEJ93590.1"/>
    </source>
</evidence>
<feature type="transmembrane region" description="Helical" evidence="1">
    <location>
        <begin position="143"/>
        <end position="163"/>
    </location>
</feature>
<protein>
    <submittedName>
        <fullName evidence="2">Uncharacterized protein</fullName>
    </submittedName>
</protein>
<dbReference type="AlphaFoldDB" id="A0A073IVI7"/>
<feature type="transmembrane region" description="Helical" evidence="1">
    <location>
        <begin position="231"/>
        <end position="253"/>
    </location>
</feature>
<comment type="caution">
    <text evidence="2">The sequence shown here is derived from an EMBL/GenBank/DDBJ whole genome shotgun (WGS) entry which is preliminary data.</text>
</comment>
<feature type="transmembrane region" description="Helical" evidence="1">
    <location>
        <begin position="309"/>
        <end position="327"/>
    </location>
</feature>
<dbReference type="OrthoDB" id="6422at2"/>
<feature type="transmembrane region" description="Helical" evidence="1">
    <location>
        <begin position="73"/>
        <end position="101"/>
    </location>
</feature>
<feature type="transmembrane region" description="Helical" evidence="1">
    <location>
        <begin position="183"/>
        <end position="202"/>
    </location>
</feature>
<organism evidence="2 3">
    <name type="scientific">Synergistes jonesii</name>
    <dbReference type="NCBI Taxonomy" id="2754"/>
    <lineage>
        <taxon>Bacteria</taxon>
        <taxon>Thermotogati</taxon>
        <taxon>Synergistota</taxon>
        <taxon>Synergistia</taxon>
        <taxon>Synergistales</taxon>
        <taxon>Synergistaceae</taxon>
        <taxon>Synergistes</taxon>
    </lineage>
</organism>
<name>A0A073IVI7_9BACT</name>
<keyword evidence="3" id="KW-1185">Reference proteome</keyword>
<evidence type="ECO:0000256" key="1">
    <source>
        <dbReference type="SAM" id="Phobius"/>
    </source>
</evidence>
<feature type="transmembrane region" description="Helical" evidence="1">
    <location>
        <begin position="6"/>
        <end position="26"/>
    </location>
</feature>
<accession>A0A073IVI7</accession>
<dbReference type="EMBL" id="JMKI01000002">
    <property type="protein sequence ID" value="KEJ93590.1"/>
    <property type="molecule type" value="Genomic_DNA"/>
</dbReference>
<keyword evidence="1" id="KW-0812">Transmembrane</keyword>
<reference evidence="2 3" key="1">
    <citation type="submission" date="2014-04" db="EMBL/GenBank/DDBJ databases">
        <title>Draft Genome Sequence of Synergistes jonesii.</title>
        <authorList>
            <person name="Coil D.A."/>
            <person name="Eisen J.A."/>
            <person name="Holland-Moritz H.E."/>
        </authorList>
    </citation>
    <scope>NUCLEOTIDE SEQUENCE [LARGE SCALE GENOMIC DNA]</scope>
    <source>
        <strain evidence="2 3">78-1</strain>
    </source>
</reference>
<dbReference type="Proteomes" id="UP000027665">
    <property type="component" value="Unassembled WGS sequence"/>
</dbReference>
<dbReference type="RefSeq" id="WP_037974083.1">
    <property type="nucleotide sequence ID" value="NZ_JMKI01000002.1"/>
</dbReference>
<dbReference type="STRING" id="2754.EH55_02120"/>
<proteinExistence type="predicted"/>
<sequence length="339" mass="36691">MNDIFPLLFNCFVALLLITFVFSAAIKSDRLYQRLAALVMRKMGRALPALPEAALRAAFREPASLPGRAAAKVVIYAPALAAASLVTLCASLPFCTFIPIIDNGADIIQMAQLLLLSEAFAVAALCSLGTKEGLDFAAAEAKAALKLLVPLAASAASLSFFFTQNGVDRDPFSLNSFSVVGRFSAMSPFGICGSLLFAFIILSQIPHRGTAESSELFEASEMPDFKGAPRALLQLWSIARSFIIISVVVFVFFPHNIIENIGEGVGIAWYRQALSFAAFWLAVVLARLFVVPLCQFAMNFIERRTPEKYAEAAMPLLLAASMALLWYEGLLLSQEAALF</sequence>
<gene>
    <name evidence="2" type="ORF">EH55_02120</name>
</gene>
<feature type="transmembrane region" description="Helical" evidence="1">
    <location>
        <begin position="107"/>
        <end position="131"/>
    </location>
</feature>
<keyword evidence="1" id="KW-1133">Transmembrane helix</keyword>